<comment type="caution">
    <text evidence="2">The sequence shown here is derived from an EMBL/GenBank/DDBJ whole genome shotgun (WGS) entry which is preliminary data.</text>
</comment>
<dbReference type="PANTHER" id="PTHR35006">
    <property type="entry name" value="GLYOXALASE FAMILY PROTEIN (AFU_ORTHOLOGUE AFUA_5G14830)"/>
    <property type="match status" value="1"/>
</dbReference>
<organism evidence="2 3">
    <name type="scientific">Pacificimonas flava</name>
    <dbReference type="NCBI Taxonomy" id="1234595"/>
    <lineage>
        <taxon>Bacteria</taxon>
        <taxon>Pseudomonadati</taxon>
        <taxon>Pseudomonadota</taxon>
        <taxon>Alphaproteobacteria</taxon>
        <taxon>Sphingomonadales</taxon>
        <taxon>Sphingosinicellaceae</taxon>
        <taxon>Pacificimonas</taxon>
    </lineage>
</organism>
<proteinExistence type="predicted"/>
<accession>A0A219B7C2</accession>
<dbReference type="InterPro" id="IPR004360">
    <property type="entry name" value="Glyas_Fos-R_dOase_dom"/>
</dbReference>
<dbReference type="InterPro" id="IPR029068">
    <property type="entry name" value="Glyas_Bleomycin-R_OHBP_Dase"/>
</dbReference>
<dbReference type="OrthoDB" id="9807407at2"/>
<evidence type="ECO:0000259" key="1">
    <source>
        <dbReference type="PROSITE" id="PS51819"/>
    </source>
</evidence>
<dbReference type="RefSeq" id="WP_088712967.1">
    <property type="nucleotide sequence ID" value="NZ_NFZT01000001.1"/>
</dbReference>
<dbReference type="SUPFAM" id="SSF54593">
    <property type="entry name" value="Glyoxalase/Bleomycin resistance protein/Dihydroxybiphenyl dioxygenase"/>
    <property type="match status" value="1"/>
</dbReference>
<evidence type="ECO:0000313" key="3">
    <source>
        <dbReference type="Proteomes" id="UP000198462"/>
    </source>
</evidence>
<dbReference type="AlphaFoldDB" id="A0A219B7C2"/>
<gene>
    <name evidence="2" type="ORF">B5C34_12890</name>
</gene>
<dbReference type="Gene3D" id="3.10.180.10">
    <property type="entry name" value="2,3-Dihydroxybiphenyl 1,2-Dioxygenase, domain 1"/>
    <property type="match status" value="1"/>
</dbReference>
<evidence type="ECO:0000313" key="2">
    <source>
        <dbReference type="EMBL" id="OWV34265.1"/>
    </source>
</evidence>
<dbReference type="InterPro" id="IPR037523">
    <property type="entry name" value="VOC_core"/>
</dbReference>
<dbReference type="CDD" id="cd07262">
    <property type="entry name" value="VOC_like"/>
    <property type="match status" value="1"/>
</dbReference>
<feature type="domain" description="VOC" evidence="1">
    <location>
        <begin position="1"/>
        <end position="123"/>
    </location>
</feature>
<sequence length="126" mass="13622">MIGYAFVGTNNLDASLAFYDKLAEALDGKRLFQVPEGRGWFYGNGQGAMLAVATPYDKEKASCGNGAMIALVCPDTETVDKAYQTAIDAGAKGDGEPGWRIENVFYGAYFYDPCGNKICVYKMNMG</sequence>
<dbReference type="Proteomes" id="UP000198462">
    <property type="component" value="Unassembled WGS sequence"/>
</dbReference>
<reference evidence="3" key="1">
    <citation type="submission" date="2017-05" db="EMBL/GenBank/DDBJ databases">
        <authorList>
            <person name="Lin X."/>
        </authorList>
    </citation>
    <scope>NUCLEOTIDE SEQUENCE [LARGE SCALE GENOMIC DNA]</scope>
    <source>
        <strain evidence="3">JLT2012</strain>
    </source>
</reference>
<dbReference type="PROSITE" id="PS51819">
    <property type="entry name" value="VOC"/>
    <property type="match status" value="1"/>
</dbReference>
<protein>
    <recommendedName>
        <fullName evidence="1">VOC domain-containing protein</fullName>
    </recommendedName>
</protein>
<dbReference type="PANTHER" id="PTHR35006:SF1">
    <property type="entry name" value="BLL2941 PROTEIN"/>
    <property type="match status" value="1"/>
</dbReference>
<name>A0A219B7C2_9SPHN</name>
<dbReference type="Pfam" id="PF00903">
    <property type="entry name" value="Glyoxalase"/>
    <property type="match status" value="1"/>
</dbReference>
<dbReference type="EMBL" id="NFZT01000001">
    <property type="protein sequence ID" value="OWV34265.1"/>
    <property type="molecule type" value="Genomic_DNA"/>
</dbReference>
<keyword evidence="3" id="KW-1185">Reference proteome</keyword>